<gene>
    <name evidence="1" type="ORF">I6G64_25480</name>
</gene>
<sequence>MNYRKLALIHRKQPSFYKNNPTVLPGIISHSFNRLFTAQSRVIGIFPQARILLKQFLLERISGGFHKGTRHERFT</sequence>
<keyword evidence="2" id="KW-1185">Reference proteome</keyword>
<dbReference type="Proteomes" id="UP000594967">
    <property type="component" value="Chromosome"/>
</dbReference>
<dbReference type="EMBL" id="CP065673">
    <property type="protein sequence ID" value="QPS20854.1"/>
    <property type="molecule type" value="Genomic_DNA"/>
</dbReference>
<organism evidence="1 2">
    <name type="scientific">Serratia plymuthica</name>
    <dbReference type="NCBI Taxonomy" id="82996"/>
    <lineage>
        <taxon>Bacteria</taxon>
        <taxon>Pseudomonadati</taxon>
        <taxon>Pseudomonadota</taxon>
        <taxon>Gammaproteobacteria</taxon>
        <taxon>Enterobacterales</taxon>
        <taxon>Yersiniaceae</taxon>
        <taxon>Serratia</taxon>
    </lineage>
</organism>
<proteinExistence type="predicted"/>
<dbReference type="RefSeq" id="WP_155729006.1">
    <property type="nucleotide sequence ID" value="NZ_CP065673.1"/>
</dbReference>
<evidence type="ECO:0000313" key="1">
    <source>
        <dbReference type="EMBL" id="QPS20854.1"/>
    </source>
</evidence>
<evidence type="ECO:0000313" key="2">
    <source>
        <dbReference type="Proteomes" id="UP000594967"/>
    </source>
</evidence>
<name>A0A7T2SSJ7_SERPL</name>
<protein>
    <submittedName>
        <fullName evidence="1">Uncharacterized protein</fullName>
    </submittedName>
</protein>
<reference evidence="1 2" key="1">
    <citation type="submission" date="2020-12" db="EMBL/GenBank/DDBJ databases">
        <title>FDA dAtabase for Regulatory Grade micrObial Sequences (FDA-ARGOS): Supporting development and validation of Infectious Disease Dx tests.</title>
        <authorList>
            <person name="Sproer C."/>
            <person name="Gronow S."/>
            <person name="Severitt S."/>
            <person name="Schroder I."/>
            <person name="Tallon L."/>
            <person name="Sadzewicz L."/>
            <person name="Zhao X."/>
            <person name="Boylan J."/>
            <person name="Ott S."/>
            <person name="Bowen H."/>
            <person name="Vavikolanu K."/>
            <person name="Mehta A."/>
            <person name="Aluvathingal J."/>
            <person name="Nadendla S."/>
            <person name="Lowell S."/>
            <person name="Myers T."/>
            <person name="Yan Y."/>
            <person name="Sichtig H."/>
        </authorList>
    </citation>
    <scope>NUCLEOTIDE SEQUENCE [LARGE SCALE GENOMIC DNA]</scope>
    <source>
        <strain evidence="1 2">FDAARGOS_907</strain>
    </source>
</reference>
<accession>A0A7T2SSJ7</accession>